<reference evidence="4" key="1">
    <citation type="journal article" date="2006" name="PLoS Biol.">
        <title>Macronuclear genome sequence of the ciliate Tetrahymena thermophila, a model eukaryote.</title>
        <authorList>
            <person name="Eisen J.A."/>
            <person name="Coyne R.S."/>
            <person name="Wu M."/>
            <person name="Wu D."/>
            <person name="Thiagarajan M."/>
            <person name="Wortman J.R."/>
            <person name="Badger J.H."/>
            <person name="Ren Q."/>
            <person name="Amedeo P."/>
            <person name="Jones K.M."/>
            <person name="Tallon L.J."/>
            <person name="Delcher A.L."/>
            <person name="Salzberg S.L."/>
            <person name="Silva J.C."/>
            <person name="Haas B.J."/>
            <person name="Majoros W.H."/>
            <person name="Farzad M."/>
            <person name="Carlton J.M."/>
            <person name="Smith R.K. Jr."/>
            <person name="Garg J."/>
            <person name="Pearlman R.E."/>
            <person name="Karrer K.M."/>
            <person name="Sun L."/>
            <person name="Manning G."/>
            <person name="Elde N.C."/>
            <person name="Turkewitz A.P."/>
            <person name="Asai D.J."/>
            <person name="Wilkes D.E."/>
            <person name="Wang Y."/>
            <person name="Cai H."/>
            <person name="Collins K."/>
            <person name="Stewart B.A."/>
            <person name="Lee S.R."/>
            <person name="Wilamowska K."/>
            <person name="Weinberg Z."/>
            <person name="Ruzzo W.L."/>
            <person name="Wloga D."/>
            <person name="Gaertig J."/>
            <person name="Frankel J."/>
            <person name="Tsao C.-C."/>
            <person name="Gorovsky M.A."/>
            <person name="Keeling P.J."/>
            <person name="Waller R.F."/>
            <person name="Patron N.J."/>
            <person name="Cherry J.M."/>
            <person name="Stover N.A."/>
            <person name="Krieger C.J."/>
            <person name="del Toro C."/>
            <person name="Ryder H.F."/>
            <person name="Williamson S.C."/>
            <person name="Barbeau R.A."/>
            <person name="Hamilton E.P."/>
            <person name="Orias E."/>
        </authorList>
    </citation>
    <scope>NUCLEOTIDE SEQUENCE [LARGE SCALE GENOMIC DNA]</scope>
    <source>
        <strain evidence="4">SB210</strain>
    </source>
</reference>
<dbReference type="AlphaFoldDB" id="I7MDU6"/>
<proteinExistence type="predicted"/>
<evidence type="ECO:0000256" key="2">
    <source>
        <dbReference type="SAM" id="MobiDB-lite"/>
    </source>
</evidence>
<organism evidence="3 4">
    <name type="scientific">Tetrahymena thermophila (strain SB210)</name>
    <dbReference type="NCBI Taxonomy" id="312017"/>
    <lineage>
        <taxon>Eukaryota</taxon>
        <taxon>Sar</taxon>
        <taxon>Alveolata</taxon>
        <taxon>Ciliophora</taxon>
        <taxon>Intramacronucleata</taxon>
        <taxon>Oligohymenophorea</taxon>
        <taxon>Hymenostomatida</taxon>
        <taxon>Tetrahymenina</taxon>
        <taxon>Tetrahymenidae</taxon>
        <taxon>Tetrahymena</taxon>
    </lineage>
</organism>
<feature type="compositionally biased region" description="Polar residues" evidence="2">
    <location>
        <begin position="416"/>
        <end position="432"/>
    </location>
</feature>
<gene>
    <name evidence="3" type="ORF">TTHERM_00145820</name>
</gene>
<feature type="compositionally biased region" description="Polar residues" evidence="2">
    <location>
        <begin position="369"/>
        <end position="385"/>
    </location>
</feature>
<sequence>MSQRTISGFEITPSVREIQENLLNFEFNLKNEFEILSACLKLCSQNTLLNIENDIQVLKLQINEEIESYKDFNSQLQRRKSGITPLDVEEYNIIKLKYNKLVLQIEKIYSSNSELESITNKFPRGKLKIESQILIGNAQSQMIKANNEETVPKNSNVLSRILPKPPLSSNSLISNNSSIIQSLNPQNKNAAQDLIKNIAKRETVDENNKEFIKRELIQLKQLIQEVNKKIDTHEHTDYEMELDRLRKENNQILHDYKILKNDNTELMHSVRTLQKMACEIKIQNERLLLGIQNPAAFKYYNNSPISNIPSSNDQRVQEFQLNQQQMQQPPSRLSAMSYQNANKDMVQSPNNTKMQNEYSKRNTLHDGKSQNNNLQSPQNINSSVDKNSRVLTRNSSHNQTNMNTQANNNNKCMTEANQRSSYQRSLIPSQQSNREENVDYDLLSSWARKRIMEQ</sequence>
<dbReference type="GeneID" id="7836640"/>
<feature type="region of interest" description="Disordered" evidence="2">
    <location>
        <begin position="362"/>
        <end position="385"/>
    </location>
</feature>
<dbReference type="KEGG" id="tet:TTHERM_00145820"/>
<feature type="region of interest" description="Disordered" evidence="2">
    <location>
        <begin position="416"/>
        <end position="436"/>
    </location>
</feature>
<protein>
    <submittedName>
        <fullName evidence="3">Uncharacterized protein</fullName>
    </submittedName>
</protein>
<keyword evidence="1" id="KW-0175">Coiled coil</keyword>
<evidence type="ECO:0000313" key="3">
    <source>
        <dbReference type="EMBL" id="EAR90977.1"/>
    </source>
</evidence>
<dbReference type="Proteomes" id="UP000009168">
    <property type="component" value="Unassembled WGS sequence"/>
</dbReference>
<evidence type="ECO:0000256" key="1">
    <source>
        <dbReference type="SAM" id="Coils"/>
    </source>
</evidence>
<dbReference type="InParanoid" id="I7MDU6"/>
<dbReference type="OrthoDB" id="302407at2759"/>
<keyword evidence="4" id="KW-1185">Reference proteome</keyword>
<dbReference type="RefSeq" id="XP_001011222.1">
    <property type="nucleotide sequence ID" value="XM_001011222.1"/>
</dbReference>
<accession>I7MDU6</accession>
<dbReference type="EMBL" id="GG662793">
    <property type="protein sequence ID" value="EAR90977.1"/>
    <property type="molecule type" value="Genomic_DNA"/>
</dbReference>
<evidence type="ECO:0000313" key="4">
    <source>
        <dbReference type="Proteomes" id="UP000009168"/>
    </source>
</evidence>
<name>I7MDU6_TETTS</name>
<feature type="coiled-coil region" evidence="1">
    <location>
        <begin position="209"/>
        <end position="262"/>
    </location>
</feature>
<dbReference type="HOGENOM" id="CLU_603425_0_0_1"/>